<keyword evidence="2" id="KW-1185">Reference proteome</keyword>
<sequence>MHENLGLLEGLDVNTYIISSDTPEEQYELYRALEEKFGESLPFVSDPDLKLIDKLHMKNGDMAFRGYALLDNDGRVIFQKVNDHWAEELTETMEVITKELENRK</sequence>
<reference evidence="1 2" key="1">
    <citation type="journal article" date="2019" name="Int. J. Syst. Evol. Microbiol.">
        <title>Anaerobacillus alkaliphilus sp. nov., a novel alkaliphilic and moderately halophilic bacterium.</title>
        <authorList>
            <person name="Borsodi A.K."/>
            <person name="Aszalos J.M."/>
            <person name="Bihari P."/>
            <person name="Nagy I."/>
            <person name="Schumann P."/>
            <person name="Sproer C."/>
            <person name="Kovacs A.L."/>
            <person name="Boka K."/>
            <person name="Dobosy P."/>
            <person name="Ovari M."/>
            <person name="Szili-Kovacs T."/>
            <person name="Toth E."/>
        </authorList>
    </citation>
    <scope>NUCLEOTIDE SEQUENCE [LARGE SCALE GENOMIC DNA]</scope>
    <source>
        <strain evidence="1 2">B16-10</strain>
    </source>
</reference>
<protein>
    <recommendedName>
        <fullName evidence="3">Alkyl hydroperoxide reductase subunit C/ Thiol specific antioxidant domain-containing protein</fullName>
    </recommendedName>
</protein>
<evidence type="ECO:0000313" key="2">
    <source>
        <dbReference type="Proteomes" id="UP000290649"/>
    </source>
</evidence>
<name>A0A4Q0VXL9_9BACI</name>
<dbReference type="OrthoDB" id="2453868at2"/>
<dbReference type="AlphaFoldDB" id="A0A4Q0VXL9"/>
<dbReference type="SUPFAM" id="SSF52833">
    <property type="entry name" value="Thioredoxin-like"/>
    <property type="match status" value="1"/>
</dbReference>
<evidence type="ECO:0008006" key="3">
    <source>
        <dbReference type="Google" id="ProtNLM"/>
    </source>
</evidence>
<dbReference type="Proteomes" id="UP000290649">
    <property type="component" value="Unassembled WGS sequence"/>
</dbReference>
<gene>
    <name evidence="1" type="ORF">DS745_03645</name>
</gene>
<organism evidence="1 2">
    <name type="scientific">Anaerobacillus alkaliphilus</name>
    <dbReference type="NCBI Taxonomy" id="1548597"/>
    <lineage>
        <taxon>Bacteria</taxon>
        <taxon>Bacillati</taxon>
        <taxon>Bacillota</taxon>
        <taxon>Bacilli</taxon>
        <taxon>Bacillales</taxon>
        <taxon>Bacillaceae</taxon>
        <taxon>Anaerobacillus</taxon>
    </lineage>
</organism>
<dbReference type="Gene3D" id="3.40.30.10">
    <property type="entry name" value="Glutaredoxin"/>
    <property type="match status" value="1"/>
</dbReference>
<evidence type="ECO:0000313" key="1">
    <source>
        <dbReference type="EMBL" id="RXJ04487.1"/>
    </source>
</evidence>
<comment type="caution">
    <text evidence="1">The sequence shown here is derived from an EMBL/GenBank/DDBJ whole genome shotgun (WGS) entry which is preliminary data.</text>
</comment>
<accession>A0A4Q0VXL9</accession>
<proteinExistence type="predicted"/>
<dbReference type="InterPro" id="IPR036249">
    <property type="entry name" value="Thioredoxin-like_sf"/>
</dbReference>
<dbReference type="EMBL" id="QOUX01000001">
    <property type="protein sequence ID" value="RXJ04487.1"/>
    <property type="molecule type" value="Genomic_DNA"/>
</dbReference>